<dbReference type="PANTHER" id="PTHR46332">
    <property type="entry name" value="ASPARTATE BETA-HYDROXYLASE DOMAIN-CONTAINING PROTEIN 2"/>
    <property type="match status" value="1"/>
</dbReference>
<dbReference type="Proteomes" id="UP000198599">
    <property type="component" value="Unassembled WGS sequence"/>
</dbReference>
<gene>
    <name evidence="5" type="ORF">SAMN04487859_103156</name>
</gene>
<feature type="domain" description="Aspartyl/asparaginy/proline hydroxylase" evidence="4">
    <location>
        <begin position="62"/>
        <end position="218"/>
    </location>
</feature>
<evidence type="ECO:0000256" key="2">
    <source>
        <dbReference type="ARBA" id="ARBA00022964"/>
    </source>
</evidence>
<dbReference type="InterPro" id="IPR007803">
    <property type="entry name" value="Asp/Arg/Pro-Hydrxlase"/>
</dbReference>
<dbReference type="RefSeq" id="WP_177193776.1">
    <property type="nucleotide sequence ID" value="NZ_FOVP01000003.1"/>
</dbReference>
<evidence type="ECO:0000259" key="4">
    <source>
        <dbReference type="Pfam" id="PF05118"/>
    </source>
</evidence>
<dbReference type="STRING" id="1005928.SAMN04487859_103156"/>
<dbReference type="GO" id="GO:0016020">
    <property type="term" value="C:membrane"/>
    <property type="evidence" value="ECO:0007669"/>
    <property type="project" value="TreeGrafter"/>
</dbReference>
<evidence type="ECO:0000256" key="1">
    <source>
        <dbReference type="ARBA" id="ARBA00007730"/>
    </source>
</evidence>
<dbReference type="Gene3D" id="2.60.120.330">
    <property type="entry name" value="B-lactam Antibiotic, Isopenicillin N Synthase, Chain"/>
    <property type="match status" value="1"/>
</dbReference>
<keyword evidence="6" id="KW-1185">Reference proteome</keyword>
<comment type="similarity">
    <text evidence="1">Belongs to the aspartyl/asparaginyl beta-hydroxylase family.</text>
</comment>
<dbReference type="InterPro" id="IPR051821">
    <property type="entry name" value="Asp/Asn_beta-hydroxylase"/>
</dbReference>
<dbReference type="SUPFAM" id="SSF51197">
    <property type="entry name" value="Clavaminate synthase-like"/>
    <property type="match status" value="1"/>
</dbReference>
<accession>A0A1I4ZE02</accession>
<dbReference type="GO" id="GO:0051213">
    <property type="term" value="F:dioxygenase activity"/>
    <property type="evidence" value="ECO:0007669"/>
    <property type="project" value="UniProtKB-KW"/>
</dbReference>
<proteinExistence type="inferred from homology"/>
<protein>
    <submittedName>
        <fullName evidence="5">Beta-hydroxylase</fullName>
    </submittedName>
</protein>
<dbReference type="PANTHER" id="PTHR46332:SF5">
    <property type="entry name" value="ASPARTATE BETA-HYDROXYLASE DOMAIN CONTAINING 2"/>
    <property type="match status" value="1"/>
</dbReference>
<evidence type="ECO:0000313" key="5">
    <source>
        <dbReference type="EMBL" id="SFN48505.1"/>
    </source>
</evidence>
<name>A0A1I4ZE02_9RHOB</name>
<dbReference type="Pfam" id="PF05118">
    <property type="entry name" value="Asp_Arg_Hydrox"/>
    <property type="match status" value="1"/>
</dbReference>
<evidence type="ECO:0000313" key="6">
    <source>
        <dbReference type="Proteomes" id="UP000198599"/>
    </source>
</evidence>
<organism evidence="5 6">
    <name type="scientific">Roseovarius lutimaris</name>
    <dbReference type="NCBI Taxonomy" id="1005928"/>
    <lineage>
        <taxon>Bacteria</taxon>
        <taxon>Pseudomonadati</taxon>
        <taxon>Pseudomonadota</taxon>
        <taxon>Alphaproteobacteria</taxon>
        <taxon>Rhodobacterales</taxon>
        <taxon>Roseobacteraceae</taxon>
        <taxon>Roseovarius</taxon>
    </lineage>
</organism>
<dbReference type="AlphaFoldDB" id="A0A1I4ZE02"/>
<dbReference type="InterPro" id="IPR027443">
    <property type="entry name" value="IPNS-like_sf"/>
</dbReference>
<evidence type="ECO:0000256" key="3">
    <source>
        <dbReference type="ARBA" id="ARBA00023002"/>
    </source>
</evidence>
<reference evidence="6" key="1">
    <citation type="submission" date="2016-10" db="EMBL/GenBank/DDBJ databases">
        <authorList>
            <person name="Varghese N."/>
            <person name="Submissions S."/>
        </authorList>
    </citation>
    <scope>NUCLEOTIDE SEQUENCE [LARGE SCALE GENOMIC DNA]</scope>
    <source>
        <strain evidence="6">DSM 28463</strain>
    </source>
</reference>
<keyword evidence="2" id="KW-0223">Dioxygenase</keyword>
<keyword evidence="3" id="KW-0560">Oxidoreductase</keyword>
<dbReference type="EMBL" id="FOVP01000003">
    <property type="protein sequence ID" value="SFN48505.1"/>
    <property type="molecule type" value="Genomic_DNA"/>
</dbReference>
<sequence length="270" mass="31833">MTSVNDPQPAKPKTLNRPVRRFVKRRGKKLMRWAAKFQSKQSIVPDTPFIDNSHFPFLTEFEDKWETMRDEVQEILKNREDIPGFEEVSPDQYRLAKARQWKTFVLYGFGQQLPKNCSKAPVTTEVLSRVPHVQTAWFSILAPGYHIPAHTGVTKGIVRAHLGLIIPKDREKCRIRVQDQIMAWETGKVFAFDDTYEHEVWNDTDEERVILLFDFDRPMRWRGRMLNNLMLWLMKFTAFYQEPKKNLADFEDRFEAAARRADANLEKLSD</sequence>